<sequence length="114" mass="12488">MTVVYGIANCDTVKKARAWLAQNGVDYVFCDFKKNPPDAALLADWLAQLDAAVLVNRRGTTWRKLSAEEQALADSDAAALMAAHPSVIKRPVLVHEGQVSCGFTPEHYAERFGK</sequence>
<gene>
    <name evidence="3" type="ORF">LVJ77_11030</name>
</gene>
<dbReference type="Gene3D" id="3.40.30.10">
    <property type="entry name" value="Glutaredoxin"/>
    <property type="match status" value="1"/>
</dbReference>
<reference evidence="3" key="2">
    <citation type="submission" date="2024-09" db="EMBL/GenBank/DDBJ databases">
        <authorList>
            <person name="Veyrier F.J."/>
        </authorList>
    </citation>
    <scope>NUCLEOTIDE SEQUENCE</scope>
    <source>
        <strain evidence="3">17694</strain>
    </source>
</reference>
<evidence type="ECO:0000256" key="2">
    <source>
        <dbReference type="PROSITE-ProRule" id="PRU01282"/>
    </source>
</evidence>
<dbReference type="Proteomes" id="UP000831534">
    <property type="component" value="Chromosome"/>
</dbReference>
<dbReference type="SUPFAM" id="SSF52833">
    <property type="entry name" value="Thioredoxin-like"/>
    <property type="match status" value="1"/>
</dbReference>
<accession>A0A8T9MW64</accession>
<evidence type="ECO:0000256" key="1">
    <source>
        <dbReference type="ARBA" id="ARBA00007198"/>
    </source>
</evidence>
<dbReference type="NCBIfam" id="TIGR01617">
    <property type="entry name" value="arsC_related"/>
    <property type="match status" value="1"/>
</dbReference>
<keyword evidence="4" id="KW-1185">Reference proteome</keyword>
<proteinExistence type="inferred from homology"/>
<dbReference type="PANTHER" id="PTHR30041:SF8">
    <property type="entry name" value="PROTEIN YFFB"/>
    <property type="match status" value="1"/>
</dbReference>
<dbReference type="RefSeq" id="WP_027010000.1">
    <property type="nucleotide sequence ID" value="NZ_CP091521.1"/>
</dbReference>
<evidence type="ECO:0000313" key="3">
    <source>
        <dbReference type="EMBL" id="UOP04706.1"/>
    </source>
</evidence>
<dbReference type="InterPro" id="IPR036249">
    <property type="entry name" value="Thioredoxin-like_sf"/>
</dbReference>
<dbReference type="EMBL" id="CP091521">
    <property type="protein sequence ID" value="UOP04706.1"/>
    <property type="molecule type" value="Genomic_DNA"/>
</dbReference>
<dbReference type="PANTHER" id="PTHR30041">
    <property type="entry name" value="ARSENATE REDUCTASE"/>
    <property type="match status" value="1"/>
</dbReference>
<protein>
    <submittedName>
        <fullName evidence="3">Spx/MgsR family RNA polymerase-binding regulatory protein</fullName>
    </submittedName>
</protein>
<dbReference type="KEGG" id="ckh:LVJ77_11030"/>
<reference evidence="3" key="1">
    <citation type="journal article" date="2022" name="Res Sq">
        <title>Evolution of multicellular longitudinally dividing oral cavity symbionts (Neisseriaceae).</title>
        <authorList>
            <person name="Nyongesa S."/>
            <person name="Weber P."/>
            <person name="Bernet E."/>
            <person name="Pullido F."/>
            <person name="Nieckarz M."/>
            <person name="Delaby M."/>
            <person name="Nieves C."/>
            <person name="Viehboeck T."/>
            <person name="Krause N."/>
            <person name="Rivera-Millot A."/>
            <person name="Nakamura A."/>
            <person name="Vischer N."/>
            <person name="VanNieuwenhze M."/>
            <person name="Brun Y."/>
            <person name="Cava F."/>
            <person name="Bulgheresi S."/>
            <person name="Veyrier F."/>
        </authorList>
    </citation>
    <scope>NUCLEOTIDE SEQUENCE</scope>
    <source>
        <strain evidence="3">17694</strain>
    </source>
</reference>
<dbReference type="InterPro" id="IPR006504">
    <property type="entry name" value="Tscrpt_reg_Spx/MgsR"/>
</dbReference>
<dbReference type="InterPro" id="IPR006660">
    <property type="entry name" value="Arsenate_reductase-like"/>
</dbReference>
<evidence type="ECO:0000313" key="4">
    <source>
        <dbReference type="Proteomes" id="UP000831534"/>
    </source>
</evidence>
<dbReference type="AlphaFoldDB" id="A0A8T9MW64"/>
<dbReference type="PROSITE" id="PS51353">
    <property type="entry name" value="ARSC"/>
    <property type="match status" value="1"/>
</dbReference>
<organism evidence="3 4">
    <name type="scientific">Conchiformibius kuhniae</name>
    <dbReference type="NCBI Taxonomy" id="211502"/>
    <lineage>
        <taxon>Bacteria</taxon>
        <taxon>Pseudomonadati</taxon>
        <taxon>Pseudomonadota</taxon>
        <taxon>Betaproteobacteria</taxon>
        <taxon>Neisseriales</taxon>
        <taxon>Neisseriaceae</taxon>
        <taxon>Conchiformibius</taxon>
    </lineage>
</organism>
<dbReference type="Pfam" id="PF03960">
    <property type="entry name" value="ArsC"/>
    <property type="match status" value="1"/>
</dbReference>
<name>A0A8T9MW64_9NEIS</name>
<comment type="similarity">
    <text evidence="1 2">Belongs to the ArsC family.</text>
</comment>